<accession>A0A2S8IL21</accession>
<sequence>MARTVVPTRRLVESPAVRANRCAGGGDGAVVILPHALHWTAVVAAAPAAATFPSDFCLRAAPARLFRTSYETGERVDLKFTSLPCDNELFQVFSDFRIELTARGYYVAPIDKGAIYVRPEDVDDESLAKKPAQGGL</sequence>
<proteinExistence type="predicted"/>
<comment type="caution">
    <text evidence="1">The sequence shown here is derived from an EMBL/GenBank/DDBJ whole genome shotgun (WGS) entry which is preliminary data.</text>
</comment>
<dbReference type="RefSeq" id="WP_105392157.1">
    <property type="nucleotide sequence ID" value="NZ_PUIQ01000031.1"/>
</dbReference>
<protein>
    <submittedName>
        <fullName evidence="1">Uncharacterized protein</fullName>
    </submittedName>
</protein>
<evidence type="ECO:0000313" key="1">
    <source>
        <dbReference type="EMBL" id="PQP15395.1"/>
    </source>
</evidence>
<dbReference type="EMBL" id="PUIQ01000031">
    <property type="protein sequence ID" value="PQP15395.1"/>
    <property type="molecule type" value="Genomic_DNA"/>
</dbReference>
<dbReference type="Proteomes" id="UP000238206">
    <property type="component" value="Unassembled WGS sequence"/>
</dbReference>
<organism evidence="1 2">
    <name type="scientific">Burkholderia cepacia</name>
    <name type="common">Pseudomonas cepacia</name>
    <dbReference type="NCBI Taxonomy" id="292"/>
    <lineage>
        <taxon>Bacteria</taxon>
        <taxon>Pseudomonadati</taxon>
        <taxon>Pseudomonadota</taxon>
        <taxon>Betaproteobacteria</taxon>
        <taxon>Burkholderiales</taxon>
        <taxon>Burkholderiaceae</taxon>
        <taxon>Burkholderia</taxon>
        <taxon>Burkholderia cepacia complex</taxon>
    </lineage>
</organism>
<gene>
    <name evidence="1" type="ORF">C5615_23490</name>
</gene>
<evidence type="ECO:0000313" key="2">
    <source>
        <dbReference type="Proteomes" id="UP000238206"/>
    </source>
</evidence>
<dbReference type="AlphaFoldDB" id="A0A2S8IL21"/>
<name>A0A2S8IL21_BURCE</name>
<reference evidence="1 2" key="1">
    <citation type="submission" date="2018-02" db="EMBL/GenBank/DDBJ databases">
        <title>Draft genome sequencing of Burkholderia cepacia Y14-15.</title>
        <authorList>
            <person name="Zheng B.-X."/>
        </authorList>
    </citation>
    <scope>NUCLEOTIDE SEQUENCE [LARGE SCALE GENOMIC DNA]</scope>
    <source>
        <strain evidence="1 2">Y14-15</strain>
    </source>
</reference>